<dbReference type="Gene3D" id="2.40.10.230">
    <property type="entry name" value="Probable tRNA pseudouridine synthase domain"/>
    <property type="match status" value="1"/>
</dbReference>
<keyword evidence="4" id="KW-0698">rRNA processing</keyword>
<evidence type="ECO:0000256" key="14">
    <source>
        <dbReference type="ARBA" id="ARBA00038293"/>
    </source>
</evidence>
<dbReference type="SMART" id="SM00487">
    <property type="entry name" value="DEXDc"/>
    <property type="match status" value="1"/>
</dbReference>
<dbReference type="GO" id="GO:0000724">
    <property type="term" value="P:double-strand break repair via homologous recombination"/>
    <property type="evidence" value="ECO:0007669"/>
    <property type="project" value="TreeGrafter"/>
</dbReference>
<organism evidence="21 22">
    <name type="scientific">Rhizoctonia solani</name>
    <dbReference type="NCBI Taxonomy" id="456999"/>
    <lineage>
        <taxon>Eukaryota</taxon>
        <taxon>Fungi</taxon>
        <taxon>Dikarya</taxon>
        <taxon>Basidiomycota</taxon>
        <taxon>Agaricomycotina</taxon>
        <taxon>Agaricomycetes</taxon>
        <taxon>Cantharellales</taxon>
        <taxon>Ceratobasidiaceae</taxon>
        <taxon>Rhizoctonia</taxon>
    </lineage>
</organism>
<evidence type="ECO:0000313" key="22">
    <source>
        <dbReference type="Proteomes" id="UP000663841"/>
    </source>
</evidence>
<dbReference type="Pfam" id="PF00271">
    <property type="entry name" value="Helicase_C"/>
    <property type="match status" value="1"/>
</dbReference>
<evidence type="ECO:0000256" key="2">
    <source>
        <dbReference type="ARBA" id="ARBA00005446"/>
    </source>
</evidence>
<evidence type="ECO:0000256" key="4">
    <source>
        <dbReference type="ARBA" id="ARBA00022552"/>
    </source>
</evidence>
<feature type="region of interest" description="Disordered" evidence="18">
    <location>
        <begin position="1"/>
        <end position="35"/>
    </location>
</feature>
<dbReference type="InterPro" id="IPR009000">
    <property type="entry name" value="Transl_B-barrel_sf"/>
</dbReference>
<evidence type="ECO:0000256" key="12">
    <source>
        <dbReference type="ARBA" id="ARBA00034617"/>
    </source>
</evidence>
<dbReference type="GO" id="GO:0043138">
    <property type="term" value="F:3'-5' DNA helicase activity"/>
    <property type="evidence" value="ECO:0007669"/>
    <property type="project" value="UniProtKB-EC"/>
</dbReference>
<feature type="domain" description="Helicase C-terminal" evidence="20">
    <location>
        <begin position="540"/>
        <end position="696"/>
    </location>
</feature>
<evidence type="ECO:0000256" key="16">
    <source>
        <dbReference type="ARBA" id="ARBA00042224"/>
    </source>
</evidence>
<dbReference type="GO" id="GO:0003723">
    <property type="term" value="F:RNA binding"/>
    <property type="evidence" value="ECO:0007669"/>
    <property type="project" value="UniProtKB-KW"/>
</dbReference>
<dbReference type="AlphaFoldDB" id="A0A8H2XYG7"/>
<dbReference type="Pfam" id="PF04410">
    <property type="entry name" value="Gar1"/>
    <property type="match status" value="1"/>
</dbReference>
<keyword evidence="11" id="KW-0687">Ribonucleoprotein</keyword>
<dbReference type="PROSITE" id="PS51194">
    <property type="entry name" value="HELICASE_CTER"/>
    <property type="match status" value="1"/>
</dbReference>
<gene>
    <name evidence="21" type="ORF">RDB_LOCUS82606</name>
</gene>
<dbReference type="GO" id="GO:1990904">
    <property type="term" value="C:ribonucleoprotein complex"/>
    <property type="evidence" value="ECO:0007669"/>
    <property type="project" value="UniProtKB-KW"/>
</dbReference>
<dbReference type="GO" id="GO:0005694">
    <property type="term" value="C:chromosome"/>
    <property type="evidence" value="ECO:0007669"/>
    <property type="project" value="TreeGrafter"/>
</dbReference>
<evidence type="ECO:0000256" key="6">
    <source>
        <dbReference type="ARBA" id="ARBA00022840"/>
    </source>
</evidence>
<evidence type="ECO:0000313" key="21">
    <source>
        <dbReference type="EMBL" id="CAE6436588.1"/>
    </source>
</evidence>
<keyword evidence="8" id="KW-0238">DNA-binding</keyword>
<dbReference type="GO" id="GO:0003677">
    <property type="term" value="F:DNA binding"/>
    <property type="evidence" value="ECO:0007669"/>
    <property type="project" value="UniProtKB-KW"/>
</dbReference>
<protein>
    <recommendedName>
        <fullName evidence="15">H/ACA ribonucleoprotein complex subunit GAR1</fullName>
        <ecNumber evidence="13">5.6.2.4</ecNumber>
    </recommendedName>
    <alternativeName>
        <fullName evidence="17">H/ACA ribonucleoprotein complex subunit gar1</fullName>
    </alternativeName>
    <alternativeName>
        <fullName evidence="16">snoRNP protein GAR1</fullName>
    </alternativeName>
</protein>
<dbReference type="GO" id="GO:0009378">
    <property type="term" value="F:four-way junction helicase activity"/>
    <property type="evidence" value="ECO:0007669"/>
    <property type="project" value="TreeGrafter"/>
</dbReference>
<sequence length="815" mass="90331">MNRGGFGRGGRGADRGGRGGRGGGRGGFQRQDMGPPETVLELGSFVHAVEDEMLCSSLMPDKVPHFNAPIYLQNKSQIGKVDEILGPVNEVYFSVKMEPGMVAASFKKGDKVYVSDQKLLPIERFLPRPKIVGGRIESRFQLAFILKLGYSQFVQSEAGGVQEALPAVDVALPAEDEASLVEDEEDRVEGEVFEEAQEAHHAVGVALEVVGVEAGGVAVVNKSPISDLTDTKCTLVSYGLKVGASRWATELPDLASHACFVGLNPATSRLHHARRIPYASFKLLSLSSEQHSTIQKEECTRLKISHLTGMQRRVIDDIVRRPEEDQFIIAATGSGKTLLYELPGILPSATRKTTIVFIPRHSIIDIEYKRLNSCGIYVEKRHAVNNTQTDRDQQQLQNEKLFKAVNNPELLPSFIIVTTHQLSYPDSNFNKILNGLCEQRLVQRFVFDEIHMLLDNHAILSQLPILRQKYPNVPVTVLSASVSPATVNTLCQALSITGEPKRFSLDRPNLYYQVLPKISQGEDDKLGIPASPKERSQMAPVLHLARNVYPSQAGIVYCRKKSTCARFAEILKRDGLAAEAYDADSGRSAAGREIFRKWKENDPDVRILISTNALSSGVHKSDVRFVVHTSFPMTGIDGYMQETGRAGRDGNPATCVLLYAFGDAFLVPHTTQFQTDCILALLWLINSTNCRRRALLSYYDDNFFDYTAPNHRCCDVCDGMIGGQPQLDITSLAGRVLEYIRDSHEEKHNSSGRRGLAQILSKHFSNKQREPTVDMWDKVLQWLVIEQFLEIHRPGEKAGGQIKVGINSKAGIPLT</sequence>
<evidence type="ECO:0000256" key="1">
    <source>
        <dbReference type="ARBA" id="ARBA00004604"/>
    </source>
</evidence>
<dbReference type="PROSITE" id="PS51192">
    <property type="entry name" value="HELICASE_ATP_BIND_1"/>
    <property type="match status" value="1"/>
</dbReference>
<dbReference type="SUPFAM" id="SSF52540">
    <property type="entry name" value="P-loop containing nucleoside triphosphate hydrolases"/>
    <property type="match status" value="2"/>
</dbReference>
<evidence type="ECO:0000256" key="9">
    <source>
        <dbReference type="ARBA" id="ARBA00023235"/>
    </source>
</evidence>
<keyword evidence="9" id="KW-0413">Isomerase</keyword>
<dbReference type="InterPro" id="IPR007504">
    <property type="entry name" value="H/ACA_rnp_Gar1/Naf1"/>
</dbReference>
<dbReference type="Proteomes" id="UP000663841">
    <property type="component" value="Unassembled WGS sequence"/>
</dbReference>
<reference evidence="21" key="1">
    <citation type="submission" date="2021-01" db="EMBL/GenBank/DDBJ databases">
        <authorList>
            <person name="Kaushik A."/>
        </authorList>
    </citation>
    <scope>NUCLEOTIDE SEQUENCE</scope>
    <source>
        <strain evidence="21">AG3-T5</strain>
    </source>
</reference>
<evidence type="ECO:0000256" key="18">
    <source>
        <dbReference type="SAM" id="MobiDB-lite"/>
    </source>
</evidence>
<dbReference type="SUPFAM" id="SSF50447">
    <property type="entry name" value="Translation proteins"/>
    <property type="match status" value="1"/>
</dbReference>
<evidence type="ECO:0000256" key="7">
    <source>
        <dbReference type="ARBA" id="ARBA00022884"/>
    </source>
</evidence>
<feature type="domain" description="Helicase ATP-binding" evidence="19">
    <location>
        <begin position="317"/>
        <end position="500"/>
    </location>
</feature>
<dbReference type="PANTHER" id="PTHR13710:SF153">
    <property type="entry name" value="RECQ-LIKE DNA HELICASE BLM"/>
    <property type="match status" value="1"/>
</dbReference>
<dbReference type="InterPro" id="IPR027417">
    <property type="entry name" value="P-loop_NTPase"/>
</dbReference>
<evidence type="ECO:0000256" key="13">
    <source>
        <dbReference type="ARBA" id="ARBA00034808"/>
    </source>
</evidence>
<dbReference type="InterPro" id="IPR038664">
    <property type="entry name" value="Gar1/Naf1_Cbf5-bd_sf"/>
</dbReference>
<dbReference type="EMBL" id="CAJMWW010000088">
    <property type="protein sequence ID" value="CAE6436588.1"/>
    <property type="molecule type" value="Genomic_DNA"/>
</dbReference>
<evidence type="ECO:0000256" key="10">
    <source>
        <dbReference type="ARBA" id="ARBA00023242"/>
    </source>
</evidence>
<evidence type="ECO:0000256" key="17">
    <source>
        <dbReference type="ARBA" id="ARBA00067245"/>
    </source>
</evidence>
<dbReference type="EC" id="5.6.2.4" evidence="13"/>
<dbReference type="Gene3D" id="3.40.50.300">
    <property type="entry name" value="P-loop containing nucleotide triphosphate hydrolases"/>
    <property type="match status" value="2"/>
</dbReference>
<dbReference type="GO" id="GO:0005524">
    <property type="term" value="F:ATP binding"/>
    <property type="evidence" value="ECO:0007669"/>
    <property type="project" value="UniProtKB-KW"/>
</dbReference>
<evidence type="ECO:0000256" key="3">
    <source>
        <dbReference type="ARBA" id="ARBA00022517"/>
    </source>
</evidence>
<comment type="caution">
    <text evidence="21">The sequence shown here is derived from an EMBL/GenBank/DDBJ whole genome shotgun (WGS) entry which is preliminary data.</text>
</comment>
<keyword evidence="7" id="KW-0694">RNA-binding</keyword>
<evidence type="ECO:0000256" key="8">
    <source>
        <dbReference type="ARBA" id="ARBA00023125"/>
    </source>
</evidence>
<evidence type="ECO:0000259" key="19">
    <source>
        <dbReference type="PROSITE" id="PS51192"/>
    </source>
</evidence>
<evidence type="ECO:0000256" key="15">
    <source>
        <dbReference type="ARBA" id="ARBA00040068"/>
    </source>
</evidence>
<dbReference type="GO" id="GO:0005737">
    <property type="term" value="C:cytoplasm"/>
    <property type="evidence" value="ECO:0007669"/>
    <property type="project" value="TreeGrafter"/>
</dbReference>
<dbReference type="FunFam" id="2.40.10.230:FF:000001">
    <property type="entry name" value="H/ACA ribonucleoprotein complex subunit"/>
    <property type="match status" value="1"/>
</dbReference>
<evidence type="ECO:0000259" key="20">
    <source>
        <dbReference type="PROSITE" id="PS51194"/>
    </source>
</evidence>
<keyword evidence="6" id="KW-0067">ATP-binding</keyword>
<keyword evidence="3" id="KW-0690">Ribosome biogenesis</keyword>
<dbReference type="InterPro" id="IPR014001">
    <property type="entry name" value="Helicase_ATP-bd"/>
</dbReference>
<dbReference type="GO" id="GO:0006364">
    <property type="term" value="P:rRNA processing"/>
    <property type="evidence" value="ECO:0007669"/>
    <property type="project" value="UniProtKB-KW"/>
</dbReference>
<name>A0A8H2XYG7_9AGAM</name>
<dbReference type="InterPro" id="IPR001650">
    <property type="entry name" value="Helicase_C-like"/>
</dbReference>
<proteinExistence type="inferred from homology"/>
<feature type="compositionally biased region" description="Gly residues" evidence="18">
    <location>
        <begin position="1"/>
        <end position="10"/>
    </location>
</feature>
<keyword evidence="5" id="KW-0547">Nucleotide-binding</keyword>
<dbReference type="GO" id="GO:0001522">
    <property type="term" value="P:pseudouridine synthesis"/>
    <property type="evidence" value="ECO:0007669"/>
    <property type="project" value="InterPro"/>
</dbReference>
<keyword evidence="10" id="KW-0539">Nucleus</keyword>
<accession>A0A8H2XYG7</accession>
<comment type="subcellular location">
    <subcellularLocation>
        <location evidence="1">Nucleus</location>
        <location evidence="1">Nucleolus</location>
    </subcellularLocation>
</comment>
<dbReference type="GO" id="GO:0005730">
    <property type="term" value="C:nucleolus"/>
    <property type="evidence" value="ECO:0007669"/>
    <property type="project" value="UniProtKB-SubCell"/>
</dbReference>
<evidence type="ECO:0000256" key="11">
    <source>
        <dbReference type="ARBA" id="ARBA00023274"/>
    </source>
</evidence>
<comment type="similarity">
    <text evidence="2">Belongs to the helicase family. RecQ subfamily.</text>
</comment>
<comment type="similarity">
    <text evidence="14">Belongs to the GAR1 family.</text>
</comment>
<evidence type="ECO:0000256" key="5">
    <source>
        <dbReference type="ARBA" id="ARBA00022741"/>
    </source>
</evidence>
<dbReference type="SMART" id="SM00490">
    <property type="entry name" value="HELICc"/>
    <property type="match status" value="1"/>
</dbReference>
<dbReference type="PANTHER" id="PTHR13710">
    <property type="entry name" value="DNA HELICASE RECQ FAMILY MEMBER"/>
    <property type="match status" value="1"/>
</dbReference>
<comment type="catalytic activity">
    <reaction evidence="12">
        <text>Couples ATP hydrolysis with the unwinding of duplex DNA by translocating in the 3'-5' direction.</text>
        <dbReference type="EC" id="5.6.2.4"/>
    </reaction>
</comment>
<dbReference type="InterPro" id="IPR011545">
    <property type="entry name" value="DEAD/DEAH_box_helicase_dom"/>
</dbReference>
<dbReference type="Pfam" id="PF00270">
    <property type="entry name" value="DEAD"/>
    <property type="match status" value="1"/>
</dbReference>